<dbReference type="AlphaFoldDB" id="A0A1G2BVV1"/>
<accession>A0A1G2BVV1</accession>
<dbReference type="PANTHER" id="PTHR43272:SF33">
    <property type="entry name" value="AMP-BINDING DOMAIN-CONTAINING PROTEIN-RELATED"/>
    <property type="match status" value="1"/>
</dbReference>
<dbReference type="PROSITE" id="PS00455">
    <property type="entry name" value="AMP_BINDING"/>
    <property type="match status" value="1"/>
</dbReference>
<proteinExistence type="predicted"/>
<evidence type="ECO:0000256" key="1">
    <source>
        <dbReference type="ARBA" id="ARBA00022741"/>
    </source>
</evidence>
<organism evidence="4 5">
    <name type="scientific">Candidatus Komeilibacteria bacterium RIFCSPLOWO2_02_FULL_48_11</name>
    <dbReference type="NCBI Taxonomy" id="1798553"/>
    <lineage>
        <taxon>Bacteria</taxon>
        <taxon>Candidatus Komeiliibacteriota</taxon>
    </lineage>
</organism>
<name>A0A1G2BVV1_9BACT</name>
<dbReference type="STRING" id="1798553.A3H70_02820"/>
<dbReference type="CDD" id="cd05907">
    <property type="entry name" value="VL_LC_FACS_like"/>
    <property type="match status" value="1"/>
</dbReference>
<evidence type="ECO:0000313" key="5">
    <source>
        <dbReference type="Proteomes" id="UP000178109"/>
    </source>
</evidence>
<dbReference type="SUPFAM" id="SSF56801">
    <property type="entry name" value="Acetyl-CoA synthetase-like"/>
    <property type="match status" value="1"/>
</dbReference>
<dbReference type="Pfam" id="PF23562">
    <property type="entry name" value="AMP-binding_C_3"/>
    <property type="match status" value="1"/>
</dbReference>
<keyword evidence="1" id="KW-0547">Nucleotide-binding</keyword>
<evidence type="ECO:0000256" key="2">
    <source>
        <dbReference type="ARBA" id="ARBA00022840"/>
    </source>
</evidence>
<dbReference type="GO" id="GO:0004467">
    <property type="term" value="F:long-chain fatty acid-CoA ligase activity"/>
    <property type="evidence" value="ECO:0007669"/>
    <property type="project" value="TreeGrafter"/>
</dbReference>
<dbReference type="Gene3D" id="3.40.50.12780">
    <property type="entry name" value="N-terminal domain of ligase-like"/>
    <property type="match status" value="1"/>
</dbReference>
<reference evidence="4 5" key="1">
    <citation type="journal article" date="2016" name="Nat. Commun.">
        <title>Thousands of microbial genomes shed light on interconnected biogeochemical processes in an aquifer system.</title>
        <authorList>
            <person name="Anantharaman K."/>
            <person name="Brown C.T."/>
            <person name="Hug L.A."/>
            <person name="Sharon I."/>
            <person name="Castelle C.J."/>
            <person name="Probst A.J."/>
            <person name="Thomas B.C."/>
            <person name="Singh A."/>
            <person name="Wilkins M.J."/>
            <person name="Karaoz U."/>
            <person name="Brodie E.L."/>
            <person name="Williams K.H."/>
            <person name="Hubbard S.S."/>
            <person name="Banfield J.F."/>
        </authorList>
    </citation>
    <scope>NUCLEOTIDE SEQUENCE [LARGE SCALE GENOMIC DNA]</scope>
</reference>
<dbReference type="GO" id="GO:0005524">
    <property type="term" value="F:ATP binding"/>
    <property type="evidence" value="ECO:0007669"/>
    <property type="project" value="UniProtKB-KW"/>
</dbReference>
<evidence type="ECO:0000313" key="4">
    <source>
        <dbReference type="EMBL" id="OGY93168.1"/>
    </source>
</evidence>
<dbReference type="EMBL" id="MHKO01000003">
    <property type="protein sequence ID" value="OGY93168.1"/>
    <property type="molecule type" value="Genomic_DNA"/>
</dbReference>
<sequence length="567" mass="63889">MNYGTIYKNFERIAKQYSARTALASLDSGVYQGLTYGELLNQVRALGAAMQESGIAKGDRVAFLLDNGPDWVTIDLACAAIGAVDVPIHTTYRSAYLSYIVKHTEAKWLFLSQRYYPNHQEAIKSLELEKVVVVGVAGGFIDLKTAGQLTSVSVFEDDVHTIIYTSGTTGLPKGVMLSHRNLLANVQNAKEYIDVSSQDSFLSFLPLSHALERTAGCYVPLLSGASIYYAQSKETIKEDILKARPTIIISVPRIFEKTYDAVWDVVRSSSKLKQRLFYWALDWGSSRRQGELRFWQRPIYGVLDFLVLKKIRAKLGGRLRFAVSGGSALSTRIIQFFWDIGLFILEGYGLTETSPVVSENTLAKCKFGSVGLLLKNFEIKIAADKEILLRGSSVMRGYWRDQEATKQAIDQEGWLRTGDLGELSEDGFLTITGRKKELLVLSTGRNVAPAPLEQALETNRFISQAMVFGDNQKHISALIVPDFEELKLWAQKNNLEYALSAILQRDDVAKLYRKEITEALDHFPEYEQVRHFILLAEPFSQENDLLTPTLKLKRLKILEKYQKMIYD</sequence>
<dbReference type="InterPro" id="IPR000873">
    <property type="entry name" value="AMP-dep_synth/lig_dom"/>
</dbReference>
<dbReference type="Proteomes" id="UP000178109">
    <property type="component" value="Unassembled WGS sequence"/>
</dbReference>
<keyword evidence="2" id="KW-0067">ATP-binding</keyword>
<comment type="caution">
    <text evidence="4">The sequence shown here is derived from an EMBL/GenBank/DDBJ whole genome shotgun (WGS) entry which is preliminary data.</text>
</comment>
<gene>
    <name evidence="4" type="ORF">A3H70_02820</name>
</gene>
<dbReference type="InterPro" id="IPR042099">
    <property type="entry name" value="ANL_N_sf"/>
</dbReference>
<feature type="domain" description="AMP-dependent synthetase/ligase" evidence="3">
    <location>
        <begin position="10"/>
        <end position="399"/>
    </location>
</feature>
<protein>
    <recommendedName>
        <fullName evidence="3">AMP-dependent synthetase/ligase domain-containing protein</fullName>
    </recommendedName>
</protein>
<dbReference type="GO" id="GO:0016020">
    <property type="term" value="C:membrane"/>
    <property type="evidence" value="ECO:0007669"/>
    <property type="project" value="TreeGrafter"/>
</dbReference>
<dbReference type="Pfam" id="PF00501">
    <property type="entry name" value="AMP-binding"/>
    <property type="match status" value="1"/>
</dbReference>
<evidence type="ECO:0000259" key="3">
    <source>
        <dbReference type="Pfam" id="PF00501"/>
    </source>
</evidence>
<dbReference type="PANTHER" id="PTHR43272">
    <property type="entry name" value="LONG-CHAIN-FATTY-ACID--COA LIGASE"/>
    <property type="match status" value="1"/>
</dbReference>
<dbReference type="InterPro" id="IPR020845">
    <property type="entry name" value="AMP-binding_CS"/>
</dbReference>